<reference evidence="2" key="1">
    <citation type="journal article" date="2014" name="Front. Microbiol.">
        <title>High frequency of phylogenetically diverse reductive dehalogenase-homologous genes in deep subseafloor sedimentary metagenomes.</title>
        <authorList>
            <person name="Kawai M."/>
            <person name="Futagami T."/>
            <person name="Toyoda A."/>
            <person name="Takaki Y."/>
            <person name="Nishi S."/>
            <person name="Hori S."/>
            <person name="Arai W."/>
            <person name="Tsubouchi T."/>
            <person name="Morono Y."/>
            <person name="Uchiyama I."/>
            <person name="Ito T."/>
            <person name="Fujiyama A."/>
            <person name="Inagaki F."/>
            <person name="Takami H."/>
        </authorList>
    </citation>
    <scope>NUCLEOTIDE SEQUENCE</scope>
    <source>
        <strain evidence="2">Expedition CK06-06</strain>
    </source>
</reference>
<sequence>MFRPNDCHLQPGLFDTFQQLPEKIRQRLENSWAGTFYRELFCRINELPFAKLYADKPSRPNTPVNVLVGLEILKAGFGWSDEELYDAFQFNLQVRYALGLRDVGD</sequence>
<comment type="caution">
    <text evidence="2">The sequence shown here is derived from an EMBL/GenBank/DDBJ whole genome shotgun (WGS) entry which is preliminary data.</text>
</comment>
<organism evidence="2">
    <name type="scientific">marine sediment metagenome</name>
    <dbReference type="NCBI Taxonomy" id="412755"/>
    <lineage>
        <taxon>unclassified sequences</taxon>
        <taxon>metagenomes</taxon>
        <taxon>ecological metagenomes</taxon>
    </lineage>
</organism>
<name>X0XUS9_9ZZZZ</name>
<dbReference type="InterPro" id="IPR008490">
    <property type="entry name" value="Transposase_InsH_N"/>
</dbReference>
<feature type="domain" description="Transposase InsH N-terminal" evidence="1">
    <location>
        <begin position="34"/>
        <end position="100"/>
    </location>
</feature>
<evidence type="ECO:0000259" key="1">
    <source>
        <dbReference type="Pfam" id="PF05598"/>
    </source>
</evidence>
<feature type="non-terminal residue" evidence="2">
    <location>
        <position position="105"/>
    </location>
</feature>
<dbReference type="EMBL" id="BARS01051615">
    <property type="protein sequence ID" value="GAG47095.1"/>
    <property type="molecule type" value="Genomic_DNA"/>
</dbReference>
<accession>X0XUS9</accession>
<evidence type="ECO:0000313" key="2">
    <source>
        <dbReference type="EMBL" id="GAG47095.1"/>
    </source>
</evidence>
<dbReference type="AlphaFoldDB" id="X0XUS9"/>
<gene>
    <name evidence="2" type="ORF">S01H1_76846</name>
</gene>
<proteinExistence type="predicted"/>
<protein>
    <recommendedName>
        <fullName evidence="1">Transposase InsH N-terminal domain-containing protein</fullName>
    </recommendedName>
</protein>
<dbReference type="Pfam" id="PF05598">
    <property type="entry name" value="DUF772"/>
    <property type="match status" value="1"/>
</dbReference>